<dbReference type="PATRIC" id="fig|45068.5.peg.1076"/>
<dbReference type="InterPro" id="IPR019734">
    <property type="entry name" value="TPR_rpt"/>
</dbReference>
<dbReference type="InterPro" id="IPR050498">
    <property type="entry name" value="Ycf3"/>
</dbReference>
<evidence type="ECO:0000313" key="5">
    <source>
        <dbReference type="Proteomes" id="UP000054997"/>
    </source>
</evidence>
<dbReference type="PANTHER" id="PTHR44858:SF1">
    <property type="entry name" value="UDP-N-ACETYLGLUCOSAMINE--PEPTIDE N-ACETYLGLUCOSAMINYLTRANSFERASE SPINDLY-RELATED"/>
    <property type="match status" value="1"/>
</dbReference>
<dbReference type="AlphaFoldDB" id="A0A0W0VNW7"/>
<name>A0A0W0VNW7_9GAMM</name>
<dbReference type="PANTHER" id="PTHR44858">
    <property type="entry name" value="TETRATRICOPEPTIDE REPEAT PROTEIN 6"/>
    <property type="match status" value="1"/>
</dbReference>
<dbReference type="EMBL" id="LNYK01000014">
    <property type="protein sequence ID" value="KTD21828.1"/>
    <property type="molecule type" value="Genomic_DNA"/>
</dbReference>
<comment type="caution">
    <text evidence="4">The sequence shown here is derived from an EMBL/GenBank/DDBJ whole genome shotgun (WGS) entry which is preliminary data.</text>
</comment>
<dbReference type="Proteomes" id="UP000054997">
    <property type="component" value="Unassembled WGS sequence"/>
</dbReference>
<dbReference type="Gene3D" id="1.25.40.10">
    <property type="entry name" value="Tetratricopeptide repeat domain"/>
    <property type="match status" value="2"/>
</dbReference>
<reference evidence="4 5" key="1">
    <citation type="submission" date="2015-11" db="EMBL/GenBank/DDBJ databases">
        <title>Genomic analysis of 38 Legionella species identifies large and diverse effector repertoires.</title>
        <authorList>
            <person name="Burstein D."/>
            <person name="Amaro F."/>
            <person name="Zusman T."/>
            <person name="Lifshitz Z."/>
            <person name="Cohen O."/>
            <person name="Gilbert J.A."/>
            <person name="Pupko T."/>
            <person name="Shuman H.A."/>
            <person name="Segal G."/>
        </authorList>
    </citation>
    <scope>NUCLEOTIDE SEQUENCE [LARGE SCALE GENOMIC DNA]</scope>
    <source>
        <strain evidence="4 5">ATCC 49505</strain>
    </source>
</reference>
<dbReference type="InterPro" id="IPR011990">
    <property type="entry name" value="TPR-like_helical_dom_sf"/>
</dbReference>
<evidence type="ECO:0000256" key="2">
    <source>
        <dbReference type="ARBA" id="ARBA00022803"/>
    </source>
</evidence>
<evidence type="ECO:0000256" key="3">
    <source>
        <dbReference type="PROSITE-ProRule" id="PRU00339"/>
    </source>
</evidence>
<keyword evidence="5" id="KW-1185">Reference proteome</keyword>
<keyword evidence="2 3" id="KW-0802">TPR repeat</keyword>
<dbReference type="STRING" id="45068.Llon_0993"/>
<dbReference type="Pfam" id="PF13414">
    <property type="entry name" value="TPR_11"/>
    <property type="match status" value="1"/>
</dbReference>
<organism evidence="4 5">
    <name type="scientific">Legionella londiniensis</name>
    <dbReference type="NCBI Taxonomy" id="45068"/>
    <lineage>
        <taxon>Bacteria</taxon>
        <taxon>Pseudomonadati</taxon>
        <taxon>Pseudomonadota</taxon>
        <taxon>Gammaproteobacteria</taxon>
        <taxon>Legionellales</taxon>
        <taxon>Legionellaceae</taxon>
        <taxon>Legionella</taxon>
    </lineage>
</organism>
<dbReference type="PROSITE" id="PS50005">
    <property type="entry name" value="TPR"/>
    <property type="match status" value="1"/>
</dbReference>
<sequence length="293" mass="33778">MTSQSETAKKYLYAGHEYYQQGEYQLAENQYSLAIDEDPNHAEAYYKRAFCRIWQKKFSGVKEDENQLIQLKSEYINNLRQLSIAYLAALAARLSNNYMAAEQHLTTILGLDPDNVGSIANRAGCRLAQKNFTGFEEDCMRVINLNCQNSLYQNALNMLSQSCTYLPESLQCTKIKIMALIHFKLNQPSEEKTIKRLLSVVNDSKAVAKDAVDIFAFFLKHGLMQAAKQVMHTLEVKKDAFFSQDPEQQARFANLKDHYSRFTFKSPLYQQQEKRHYTDICIIAEKTQFVKLS</sequence>
<gene>
    <name evidence="4" type="ORF">Llon_0993</name>
</gene>
<dbReference type="SMART" id="SM00028">
    <property type="entry name" value="TPR"/>
    <property type="match status" value="3"/>
</dbReference>
<keyword evidence="1" id="KW-0677">Repeat</keyword>
<dbReference type="SUPFAM" id="SSF48452">
    <property type="entry name" value="TPR-like"/>
    <property type="match status" value="1"/>
</dbReference>
<protein>
    <submittedName>
        <fullName evidence="4">Tetratricopeptide repeat protein</fullName>
    </submittedName>
</protein>
<accession>A0A0W0VNW7</accession>
<dbReference type="RefSeq" id="WP_058528982.1">
    <property type="nucleotide sequence ID" value="NZ_CAAAHZ010000006.1"/>
</dbReference>
<evidence type="ECO:0000256" key="1">
    <source>
        <dbReference type="ARBA" id="ARBA00022737"/>
    </source>
</evidence>
<evidence type="ECO:0000313" key="4">
    <source>
        <dbReference type="EMBL" id="KTD21828.1"/>
    </source>
</evidence>
<proteinExistence type="predicted"/>
<feature type="repeat" description="TPR" evidence="3">
    <location>
        <begin position="8"/>
        <end position="41"/>
    </location>
</feature>